<evidence type="ECO:0000313" key="4">
    <source>
        <dbReference type="Proteomes" id="UP001597282"/>
    </source>
</evidence>
<dbReference type="InterPro" id="IPR019734">
    <property type="entry name" value="TPR_rpt"/>
</dbReference>
<dbReference type="Gene3D" id="1.25.40.10">
    <property type="entry name" value="Tetratricopeptide repeat domain"/>
    <property type="match status" value="1"/>
</dbReference>
<dbReference type="SUPFAM" id="SSF48452">
    <property type="entry name" value="TPR-like"/>
    <property type="match status" value="1"/>
</dbReference>
<dbReference type="PANTHER" id="PTHR45586">
    <property type="entry name" value="TPR REPEAT-CONTAINING PROTEIN PA4667"/>
    <property type="match status" value="1"/>
</dbReference>
<dbReference type="Pfam" id="PF14559">
    <property type="entry name" value="TPR_19"/>
    <property type="match status" value="1"/>
</dbReference>
<reference evidence="4" key="1">
    <citation type="journal article" date="2019" name="Int. J. Syst. Evol. Microbiol.">
        <title>The Global Catalogue of Microorganisms (GCM) 10K type strain sequencing project: providing services to taxonomists for standard genome sequencing and annotation.</title>
        <authorList>
            <consortium name="The Broad Institute Genomics Platform"/>
            <consortium name="The Broad Institute Genome Sequencing Center for Infectious Disease"/>
            <person name="Wu L."/>
            <person name="Ma J."/>
        </authorList>
    </citation>
    <scope>NUCLEOTIDE SEQUENCE [LARGE SCALE GENOMIC DNA]</scope>
    <source>
        <strain evidence="4">S1</strain>
    </source>
</reference>
<protein>
    <submittedName>
        <fullName evidence="3">Tetratricopeptide repeat protein</fullName>
    </submittedName>
</protein>
<keyword evidence="2" id="KW-0802">TPR repeat</keyword>
<dbReference type="PANTHER" id="PTHR45586:SF1">
    <property type="entry name" value="LIPOPOLYSACCHARIDE ASSEMBLY PROTEIN B"/>
    <property type="match status" value="1"/>
</dbReference>
<dbReference type="SMART" id="SM00028">
    <property type="entry name" value="TPR"/>
    <property type="match status" value="4"/>
</dbReference>
<keyword evidence="1" id="KW-0677">Repeat</keyword>
<dbReference type="InterPro" id="IPR011990">
    <property type="entry name" value="TPR-like_helical_dom_sf"/>
</dbReference>
<accession>A0ABW4C9C3</accession>
<dbReference type="InterPro" id="IPR051012">
    <property type="entry name" value="CellSynth/LPSAsmb/PSIAsmb"/>
</dbReference>
<dbReference type="EMBL" id="JBHTNU010000009">
    <property type="protein sequence ID" value="MFD1427349.1"/>
    <property type="molecule type" value="Genomic_DNA"/>
</dbReference>
<evidence type="ECO:0000256" key="1">
    <source>
        <dbReference type="ARBA" id="ARBA00022737"/>
    </source>
</evidence>
<evidence type="ECO:0000256" key="2">
    <source>
        <dbReference type="ARBA" id="ARBA00022803"/>
    </source>
</evidence>
<sequence length="255" mass="29344">MYCFRTPQVWTDEERQYEKGELLMAAGGTVAKAESVHTEAWTSDGGEIAVDSDVEQKYELARTKMRKKQFTEALAALEELEKANPFHVKGHLLRARTLQALGRISDSRSLFEKILSKHPDCSEVHREYGCFLLLEGAPKAAQAHLLKGLTLNPQDAFAHALLAEVYALTGRKGQAFLHLEIASRFRTNEIRYFEVYARVLFRLEELTEEVHFLKEAVFTHTHDRLAKAHFKKAMRAQRREKKGLPIFMRFLRVRS</sequence>
<proteinExistence type="predicted"/>
<keyword evidence="4" id="KW-1185">Reference proteome</keyword>
<evidence type="ECO:0000313" key="3">
    <source>
        <dbReference type="EMBL" id="MFD1427349.1"/>
    </source>
</evidence>
<name>A0ABW4C9C3_9BACL</name>
<dbReference type="Proteomes" id="UP001597282">
    <property type="component" value="Unassembled WGS sequence"/>
</dbReference>
<organism evidence="3 4">
    <name type="scientific">Kroppenstedtia sanguinis</name>
    <dbReference type="NCBI Taxonomy" id="1380684"/>
    <lineage>
        <taxon>Bacteria</taxon>
        <taxon>Bacillati</taxon>
        <taxon>Bacillota</taxon>
        <taxon>Bacilli</taxon>
        <taxon>Bacillales</taxon>
        <taxon>Thermoactinomycetaceae</taxon>
        <taxon>Kroppenstedtia</taxon>
    </lineage>
</organism>
<gene>
    <name evidence="3" type="ORF">ACFQ4Y_10465</name>
</gene>
<comment type="caution">
    <text evidence="3">The sequence shown here is derived from an EMBL/GenBank/DDBJ whole genome shotgun (WGS) entry which is preliminary data.</text>
</comment>